<feature type="chain" id="PRO_5043865865" description="Secreted protein" evidence="1">
    <location>
        <begin position="19"/>
        <end position="196"/>
    </location>
</feature>
<evidence type="ECO:0000313" key="3">
    <source>
        <dbReference type="Proteomes" id="UP000826195"/>
    </source>
</evidence>
<accession>A0AAV7I521</accession>
<comment type="caution">
    <text evidence="2">The sequence shown here is derived from an EMBL/GenBank/DDBJ whole genome shotgun (WGS) entry which is preliminary data.</text>
</comment>
<keyword evidence="1" id="KW-0732">Signal</keyword>
<dbReference type="AlphaFoldDB" id="A0AAV7I521"/>
<protein>
    <recommendedName>
        <fullName evidence="4">Secreted protein</fullName>
    </recommendedName>
</protein>
<evidence type="ECO:0008006" key="4">
    <source>
        <dbReference type="Google" id="ProtNLM"/>
    </source>
</evidence>
<keyword evidence="3" id="KW-1185">Reference proteome</keyword>
<evidence type="ECO:0000256" key="1">
    <source>
        <dbReference type="SAM" id="SignalP"/>
    </source>
</evidence>
<proteinExistence type="predicted"/>
<organism evidence="2 3">
    <name type="scientific">Cotesia glomerata</name>
    <name type="common">Lepidopteran parasitic wasp</name>
    <name type="synonym">Apanteles glomeratus</name>
    <dbReference type="NCBI Taxonomy" id="32391"/>
    <lineage>
        <taxon>Eukaryota</taxon>
        <taxon>Metazoa</taxon>
        <taxon>Ecdysozoa</taxon>
        <taxon>Arthropoda</taxon>
        <taxon>Hexapoda</taxon>
        <taxon>Insecta</taxon>
        <taxon>Pterygota</taxon>
        <taxon>Neoptera</taxon>
        <taxon>Endopterygota</taxon>
        <taxon>Hymenoptera</taxon>
        <taxon>Apocrita</taxon>
        <taxon>Ichneumonoidea</taxon>
        <taxon>Braconidae</taxon>
        <taxon>Microgastrinae</taxon>
        <taxon>Cotesia</taxon>
    </lineage>
</organism>
<gene>
    <name evidence="2" type="ORF">KQX54_020755</name>
</gene>
<dbReference type="Proteomes" id="UP000826195">
    <property type="component" value="Unassembled WGS sequence"/>
</dbReference>
<sequence>MCIDVSFLLLLILGSLYSYTEKLYRDRVLSCSFHRLFLTCSRDSADLFTGSRQGIAPWTVSLVRLTGRAGSPRAESGDELQEDEGPGGQGVILELGFALRVPGHAVREAHLTSGVVRVQQVVHDGEDRAGSVDSQGDPPQELLVQPLLEVLQHQQPDRQPGQSPRQVRHVRDRWTHLLRRVPVVDCEPHVCACWNK</sequence>
<dbReference type="EMBL" id="JAHXZJ010002609">
    <property type="protein sequence ID" value="KAH0540993.1"/>
    <property type="molecule type" value="Genomic_DNA"/>
</dbReference>
<reference evidence="2 3" key="1">
    <citation type="journal article" date="2021" name="J. Hered.">
        <title>A chromosome-level genome assembly of the parasitoid wasp, Cotesia glomerata (Hymenoptera: Braconidae).</title>
        <authorList>
            <person name="Pinto B.J."/>
            <person name="Weis J.J."/>
            <person name="Gamble T."/>
            <person name="Ode P.J."/>
            <person name="Paul R."/>
            <person name="Zaspel J.M."/>
        </authorList>
    </citation>
    <scope>NUCLEOTIDE SEQUENCE [LARGE SCALE GENOMIC DNA]</scope>
    <source>
        <strain evidence="2">CgM1</strain>
    </source>
</reference>
<name>A0AAV7I521_COTGL</name>
<feature type="signal peptide" evidence="1">
    <location>
        <begin position="1"/>
        <end position="18"/>
    </location>
</feature>
<evidence type="ECO:0000313" key="2">
    <source>
        <dbReference type="EMBL" id="KAH0540993.1"/>
    </source>
</evidence>